<evidence type="ECO:0000313" key="3">
    <source>
        <dbReference type="Proteomes" id="UP000194457"/>
    </source>
</evidence>
<dbReference type="GO" id="GO:0042834">
    <property type="term" value="F:peptidoglycan binding"/>
    <property type="evidence" value="ECO:0007669"/>
    <property type="project" value="InterPro"/>
</dbReference>
<feature type="compositionally biased region" description="Polar residues" evidence="1">
    <location>
        <begin position="60"/>
        <end position="77"/>
    </location>
</feature>
<feature type="compositionally biased region" description="Low complexity" evidence="1">
    <location>
        <begin position="101"/>
        <end position="147"/>
    </location>
</feature>
<dbReference type="InterPro" id="IPR036680">
    <property type="entry name" value="SPOR-like_sf"/>
</dbReference>
<dbReference type="PROSITE" id="PS51724">
    <property type="entry name" value="SPOR"/>
    <property type="match status" value="1"/>
</dbReference>
<organism evidence="2 3">
    <name type="scientific">Kushneria marisflavi</name>
    <dbReference type="NCBI Taxonomy" id="157779"/>
    <lineage>
        <taxon>Bacteria</taxon>
        <taxon>Pseudomonadati</taxon>
        <taxon>Pseudomonadota</taxon>
        <taxon>Gammaproteobacteria</taxon>
        <taxon>Oceanospirillales</taxon>
        <taxon>Halomonadaceae</taxon>
        <taxon>Kushneria</taxon>
    </lineage>
</organism>
<dbReference type="PANTHER" id="PTHR38687:SF1">
    <property type="entry name" value="CELL DIVISION PROTEIN DEDD"/>
    <property type="match status" value="1"/>
</dbReference>
<dbReference type="Pfam" id="PF05036">
    <property type="entry name" value="SPOR"/>
    <property type="match status" value="1"/>
</dbReference>
<dbReference type="SUPFAM" id="SSF110997">
    <property type="entry name" value="Sporulation related repeat"/>
    <property type="match status" value="1"/>
</dbReference>
<dbReference type="EMBL" id="CP021358">
    <property type="protein sequence ID" value="ART61927.1"/>
    <property type="molecule type" value="Genomic_DNA"/>
</dbReference>
<reference evidence="2 3" key="1">
    <citation type="submission" date="2017-05" db="EMBL/GenBank/DDBJ databases">
        <authorList>
            <person name="Song R."/>
            <person name="Chenine A.L."/>
            <person name="Ruprecht R.M."/>
        </authorList>
    </citation>
    <scope>NUCLEOTIDE SEQUENCE [LARGE SCALE GENOMIC DNA]</scope>
    <source>
        <strain evidence="2">SW32</strain>
    </source>
</reference>
<protein>
    <submittedName>
        <fullName evidence="2">Uncharacterized protein</fullName>
    </submittedName>
</protein>
<accession>A0A240UK96</accession>
<sequence>MKYGMRERISGIVIIVALALILLPILFGGSSDDEKSSDDSSVIIEQPIEMSQPDVAEPQSPLSSENDVATNDDISTDNTDERSGQASQSNQLFPDRERETSSSQTPARSASSSSSSRDSAAARGNGGSTSAATSASRPSTASRDSSAGSTQRQTPARSDDSSGDPIMAAANRNSHSASQPSGSGGWAVQAGSFGQPGNADRLIQQLKSQGFSAYQQPRGELNTVYVGPFSSTEESERARAELQEKANIKGLIVRREGGQ</sequence>
<evidence type="ECO:0000313" key="2">
    <source>
        <dbReference type="EMBL" id="ART61927.1"/>
    </source>
</evidence>
<dbReference type="RefSeq" id="WP_086899183.1">
    <property type="nucleotide sequence ID" value="NZ_CP021358.1"/>
</dbReference>
<feature type="region of interest" description="Disordered" evidence="1">
    <location>
        <begin position="30"/>
        <end position="200"/>
    </location>
</feature>
<feature type="compositionally biased region" description="Polar residues" evidence="1">
    <location>
        <begin position="171"/>
        <end position="181"/>
    </location>
</feature>
<proteinExistence type="predicted"/>
<dbReference type="InterPro" id="IPR007730">
    <property type="entry name" value="SPOR-like_dom"/>
</dbReference>
<dbReference type="Proteomes" id="UP000194457">
    <property type="component" value="Chromosome"/>
</dbReference>
<dbReference type="InterPro" id="IPR052521">
    <property type="entry name" value="Cell_div_SPOR-domain"/>
</dbReference>
<dbReference type="AlphaFoldDB" id="A0A240UK96"/>
<name>A0A240UK96_9GAMM</name>
<dbReference type="GO" id="GO:0032506">
    <property type="term" value="P:cytokinetic process"/>
    <property type="evidence" value="ECO:0007669"/>
    <property type="project" value="TreeGrafter"/>
</dbReference>
<keyword evidence="3" id="KW-1185">Reference proteome</keyword>
<dbReference type="OrthoDB" id="7069135at2"/>
<evidence type="ECO:0000256" key="1">
    <source>
        <dbReference type="SAM" id="MobiDB-lite"/>
    </source>
</evidence>
<dbReference type="GO" id="GO:0032153">
    <property type="term" value="C:cell division site"/>
    <property type="evidence" value="ECO:0007669"/>
    <property type="project" value="TreeGrafter"/>
</dbReference>
<dbReference type="Gene3D" id="3.30.70.1070">
    <property type="entry name" value="Sporulation related repeat"/>
    <property type="match status" value="1"/>
</dbReference>
<dbReference type="GO" id="GO:0030428">
    <property type="term" value="C:cell septum"/>
    <property type="evidence" value="ECO:0007669"/>
    <property type="project" value="TreeGrafter"/>
</dbReference>
<gene>
    <name evidence="2" type="ORF">B9H00_01625</name>
</gene>
<dbReference type="KEGG" id="kma:B9H00_01625"/>
<dbReference type="PANTHER" id="PTHR38687">
    <property type="entry name" value="CELL DIVISION PROTEIN DEDD-RELATED"/>
    <property type="match status" value="1"/>
</dbReference>